<gene>
    <name evidence="5" type="ORF">HF896_08560</name>
</gene>
<dbReference type="EMBL" id="CP051298">
    <property type="protein sequence ID" value="QKD43659.1"/>
    <property type="molecule type" value="Genomic_DNA"/>
</dbReference>
<protein>
    <submittedName>
        <fullName evidence="5">MFS transporter</fullName>
    </submittedName>
</protein>
<organism evidence="5 6">
    <name type="scientific">Alicycliphilus denitrificans</name>
    <dbReference type="NCBI Taxonomy" id="179636"/>
    <lineage>
        <taxon>Bacteria</taxon>
        <taxon>Pseudomonadati</taxon>
        <taxon>Pseudomonadota</taxon>
        <taxon>Betaproteobacteria</taxon>
        <taxon>Burkholderiales</taxon>
        <taxon>Comamonadaceae</taxon>
        <taxon>Alicycliphilus</taxon>
    </lineage>
</organism>
<feature type="transmembrane region" description="Helical" evidence="4">
    <location>
        <begin position="275"/>
        <end position="293"/>
    </location>
</feature>
<feature type="transmembrane region" description="Helical" evidence="4">
    <location>
        <begin position="133"/>
        <end position="155"/>
    </location>
</feature>
<accession>A0A858ZTK5</accession>
<name>A0A858ZTK5_9BURK</name>
<dbReference type="SUPFAM" id="SSF103473">
    <property type="entry name" value="MFS general substrate transporter"/>
    <property type="match status" value="1"/>
</dbReference>
<feature type="transmembrane region" description="Helical" evidence="4">
    <location>
        <begin position="77"/>
        <end position="94"/>
    </location>
</feature>
<evidence type="ECO:0000256" key="2">
    <source>
        <dbReference type="ARBA" id="ARBA00022989"/>
    </source>
</evidence>
<feature type="transmembrane region" description="Helical" evidence="4">
    <location>
        <begin position="161"/>
        <end position="180"/>
    </location>
</feature>
<dbReference type="OMA" id="GGYTSMV"/>
<feature type="transmembrane region" description="Helical" evidence="4">
    <location>
        <begin position="299"/>
        <end position="321"/>
    </location>
</feature>
<dbReference type="RefSeq" id="WP_013518482.1">
    <property type="nucleotide sequence ID" value="NZ_CP051298.1"/>
</dbReference>
<dbReference type="PANTHER" id="PTHR23523">
    <property type="match status" value="1"/>
</dbReference>
<keyword evidence="2 4" id="KW-1133">Transmembrane helix</keyword>
<dbReference type="AlphaFoldDB" id="A0A858ZTK5"/>
<dbReference type="InterPro" id="IPR036259">
    <property type="entry name" value="MFS_trans_sf"/>
</dbReference>
<feature type="transmembrane region" description="Helical" evidence="4">
    <location>
        <begin position="365"/>
        <end position="384"/>
    </location>
</feature>
<keyword evidence="3 4" id="KW-0472">Membrane</keyword>
<keyword evidence="1 4" id="KW-0812">Transmembrane</keyword>
<dbReference type="GO" id="GO:0022857">
    <property type="term" value="F:transmembrane transporter activity"/>
    <property type="evidence" value="ECO:0007669"/>
    <property type="project" value="InterPro"/>
</dbReference>
<evidence type="ECO:0000256" key="3">
    <source>
        <dbReference type="ARBA" id="ARBA00023136"/>
    </source>
</evidence>
<evidence type="ECO:0000256" key="1">
    <source>
        <dbReference type="ARBA" id="ARBA00022692"/>
    </source>
</evidence>
<feature type="transmembrane region" description="Helical" evidence="4">
    <location>
        <begin position="100"/>
        <end position="121"/>
    </location>
</feature>
<reference evidence="5 6" key="1">
    <citation type="submission" date="2020-05" db="EMBL/GenBank/DDBJ databases">
        <title>Complete genome sequence of Alicycliphilus denitrificans DP3.</title>
        <authorList>
            <person name="Chen X."/>
        </authorList>
    </citation>
    <scope>NUCLEOTIDE SEQUENCE [LARGE SCALE GENOMIC DNA]</scope>
    <source>
        <strain evidence="5 6">DP3</strain>
    </source>
</reference>
<dbReference type="PANTHER" id="PTHR23523:SF1">
    <property type="entry name" value="CYANATE TRANSPORT PROTEIN CYNX"/>
    <property type="match status" value="1"/>
</dbReference>
<dbReference type="Proteomes" id="UP000500755">
    <property type="component" value="Chromosome"/>
</dbReference>
<dbReference type="InterPro" id="IPR052524">
    <property type="entry name" value="MFS_Cyanate_Porter"/>
</dbReference>
<dbReference type="InterPro" id="IPR011701">
    <property type="entry name" value="MFS"/>
</dbReference>
<feature type="transmembrane region" description="Helical" evidence="4">
    <location>
        <begin position="333"/>
        <end position="353"/>
    </location>
</feature>
<feature type="transmembrane region" description="Helical" evidence="4">
    <location>
        <begin position="49"/>
        <end position="70"/>
    </location>
</feature>
<evidence type="ECO:0000313" key="5">
    <source>
        <dbReference type="EMBL" id="QKD43659.1"/>
    </source>
</evidence>
<proteinExistence type="predicted"/>
<feature type="transmembrane region" description="Helical" evidence="4">
    <location>
        <begin position="243"/>
        <end position="263"/>
    </location>
</feature>
<evidence type="ECO:0000313" key="6">
    <source>
        <dbReference type="Proteomes" id="UP000500755"/>
    </source>
</evidence>
<dbReference type="Pfam" id="PF07690">
    <property type="entry name" value="MFS_1"/>
    <property type="match status" value="1"/>
</dbReference>
<dbReference type="Gene3D" id="1.20.1250.20">
    <property type="entry name" value="MFS general substrate transporter like domains"/>
    <property type="match status" value="2"/>
</dbReference>
<feature type="transmembrane region" description="Helical" evidence="4">
    <location>
        <begin position="209"/>
        <end position="231"/>
    </location>
</feature>
<sequence length="397" mass="41389">MAERAARIAPAWLATVVLVTLNLRPFLTAVGPLTPAIQAHTGLSLQALAWLTLLPMALMGAGTWLAPAVLHRVGARSTLALALALLALGCALRLVPAWLIATAALCGVGVALVQGVLPGLIKLHTPRHVAPMMGVYSAALMSGGALGAQLSPLALQWGVDWRGALALWSLPVLAALALAWRQLDRMAAPAATGTRGGATAWLLRRPRTWYLMLAFGLMNGGYASMVAWLAPHYQELGLSAARSGTLVAVLSIAQAVAALLLPVLATRGGPDRRPWLWLTLGCQALGFALLARAPLAAPLATAIVLGVGLGGCFTFFMLVALDHLHAPLQAGALNALMQGGGFLLSALPTWLMARLHQGSGGFSSGWWMQCAIALLVAVLVARFAPARFERAMHPPAP</sequence>
<evidence type="ECO:0000256" key="4">
    <source>
        <dbReference type="SAM" id="Phobius"/>
    </source>
</evidence>